<accession>A0A8J8JX87</accession>
<dbReference type="Proteomes" id="UP000598971">
    <property type="component" value="Unassembled WGS sequence"/>
</dbReference>
<keyword evidence="4" id="KW-1185">Reference proteome</keyword>
<organism evidence="3 4">
    <name type="scientific">Limnovirga soli</name>
    <dbReference type="NCBI Taxonomy" id="2656915"/>
    <lineage>
        <taxon>Bacteria</taxon>
        <taxon>Pseudomonadati</taxon>
        <taxon>Bacteroidota</taxon>
        <taxon>Chitinophagia</taxon>
        <taxon>Chitinophagales</taxon>
        <taxon>Chitinophagaceae</taxon>
        <taxon>Limnovirga</taxon>
    </lineage>
</organism>
<dbReference type="AlphaFoldDB" id="A0A8J8JX87"/>
<dbReference type="InterPro" id="IPR055087">
    <property type="entry name" value="GldL-like_N"/>
</dbReference>
<dbReference type="EMBL" id="WHPF01000007">
    <property type="protein sequence ID" value="NNV56106.1"/>
    <property type="molecule type" value="Genomic_DNA"/>
</dbReference>
<feature type="transmembrane region" description="Helical" evidence="1">
    <location>
        <begin position="12"/>
        <end position="29"/>
    </location>
</feature>
<comment type="caution">
    <text evidence="3">The sequence shown here is derived from an EMBL/GenBank/DDBJ whole genome shotgun (WGS) entry which is preliminary data.</text>
</comment>
<dbReference type="RefSeq" id="WP_171608043.1">
    <property type="nucleotide sequence ID" value="NZ_WHPF01000007.1"/>
</dbReference>
<protein>
    <submittedName>
        <fullName evidence="3">Gliding motility protein GldL</fullName>
    </submittedName>
</protein>
<evidence type="ECO:0000256" key="1">
    <source>
        <dbReference type="SAM" id="Phobius"/>
    </source>
</evidence>
<sequence length="254" mass="27077">MAAAIPPKVSKTFDVLVSIAASVVIYGALMKITHAPTADVWLYVGLTTEAVIFLGYGILYLIYPAIDDHQVNLANAPEPSAPSPLKAMEKMMAEADITPASLAKISQGFQKLNATVEKVGDITDAIAATNEYTKKSKDAAVALGAVGDAFSKAASSATSFTNASESAKVYHDQVQILTKNLSSLNTIYELELQESNNHLKALNQFYGKLAETSKAMLSTADDATKAKEQISILATNLNKLNQIYGNMIIAMQGK</sequence>
<dbReference type="InterPro" id="IPR019852">
    <property type="entry name" value="Motility-assoc_prot_GldL"/>
</dbReference>
<evidence type="ECO:0000313" key="3">
    <source>
        <dbReference type="EMBL" id="NNV56106.1"/>
    </source>
</evidence>
<proteinExistence type="predicted"/>
<keyword evidence="1" id="KW-1133">Transmembrane helix</keyword>
<keyword evidence="1" id="KW-0472">Membrane</keyword>
<evidence type="ECO:0000313" key="4">
    <source>
        <dbReference type="Proteomes" id="UP000598971"/>
    </source>
</evidence>
<feature type="domain" description="Gliding motility protein GldL-like N-terminal" evidence="2">
    <location>
        <begin position="17"/>
        <end position="58"/>
    </location>
</feature>
<dbReference type="Pfam" id="PF22827">
    <property type="entry name" value="GldL_N"/>
    <property type="match status" value="1"/>
</dbReference>
<reference evidence="3" key="1">
    <citation type="submission" date="2019-10" db="EMBL/GenBank/DDBJ databases">
        <title>Draft genome sequence of Panacibacter sp. KCS-6.</title>
        <authorList>
            <person name="Yim K.J."/>
        </authorList>
    </citation>
    <scope>NUCLEOTIDE SEQUENCE</scope>
    <source>
        <strain evidence="3">KCS-6</strain>
    </source>
</reference>
<evidence type="ECO:0000259" key="2">
    <source>
        <dbReference type="Pfam" id="PF22827"/>
    </source>
</evidence>
<keyword evidence="1" id="KW-0812">Transmembrane</keyword>
<name>A0A8J8JX87_9BACT</name>
<gene>
    <name evidence="3" type="primary">gldL</name>
    <name evidence="3" type="ORF">GD597_11600</name>
</gene>
<dbReference type="NCBIfam" id="TIGR03513">
    <property type="entry name" value="GldL_gliding"/>
    <property type="match status" value="1"/>
</dbReference>
<feature type="transmembrane region" description="Helical" evidence="1">
    <location>
        <begin position="41"/>
        <end position="63"/>
    </location>
</feature>